<keyword evidence="9" id="KW-1185">Reference proteome</keyword>
<evidence type="ECO:0000313" key="8">
    <source>
        <dbReference type="EMBL" id="EOY16486.1"/>
    </source>
</evidence>
<evidence type="ECO:0000313" key="9">
    <source>
        <dbReference type="Proteomes" id="UP000026915"/>
    </source>
</evidence>
<keyword evidence="3" id="KW-0540">Nuclease</keyword>
<dbReference type="SUPFAM" id="SSF56672">
    <property type="entry name" value="DNA/RNA polymerases"/>
    <property type="match status" value="1"/>
</dbReference>
<dbReference type="Gramene" id="EOY16486">
    <property type="protein sequence ID" value="EOY16486"/>
    <property type="gene ID" value="TCM_035268"/>
</dbReference>
<protein>
    <recommendedName>
        <fullName evidence="7">Reverse transcriptase RNase H-like domain-containing protein</fullName>
    </recommendedName>
</protein>
<evidence type="ECO:0000256" key="4">
    <source>
        <dbReference type="ARBA" id="ARBA00022759"/>
    </source>
</evidence>
<keyword evidence="1" id="KW-0808">Transferase</keyword>
<sequence length="111" mass="13222">MCVDYRDLNRASFKDDFPLSHIDVLVDNIAGNAMFSFIDGFSRGECTIYYLSKKFDNFESRYSGFERTYCTIARAAHRLRLYMLYYTIWLISKMDTWKYIFEKLSLSNRVA</sequence>
<keyword evidence="6" id="KW-0695">RNA-directed DNA polymerase</keyword>
<dbReference type="Pfam" id="PF17917">
    <property type="entry name" value="RT_RNaseH"/>
    <property type="match status" value="1"/>
</dbReference>
<dbReference type="PANTHER" id="PTHR24559">
    <property type="entry name" value="TRANSPOSON TY3-I GAG-POL POLYPROTEIN"/>
    <property type="match status" value="1"/>
</dbReference>
<dbReference type="InterPro" id="IPR043128">
    <property type="entry name" value="Rev_trsase/Diguanyl_cyclase"/>
</dbReference>
<dbReference type="Gene3D" id="3.30.70.270">
    <property type="match status" value="1"/>
</dbReference>
<evidence type="ECO:0000259" key="7">
    <source>
        <dbReference type="Pfam" id="PF17917"/>
    </source>
</evidence>
<keyword evidence="5" id="KW-0378">Hydrolase</keyword>
<dbReference type="InParanoid" id="A0A061FHD4"/>
<evidence type="ECO:0000256" key="1">
    <source>
        <dbReference type="ARBA" id="ARBA00022679"/>
    </source>
</evidence>
<reference evidence="8 9" key="1">
    <citation type="journal article" date="2013" name="Genome Biol.">
        <title>The genome sequence of the most widely cultivated cacao type and its use to identify candidate genes regulating pod color.</title>
        <authorList>
            <person name="Motamayor J.C."/>
            <person name="Mockaitis K."/>
            <person name="Schmutz J."/>
            <person name="Haiminen N."/>
            <person name="Iii D.L."/>
            <person name="Cornejo O."/>
            <person name="Findley S.D."/>
            <person name="Zheng P."/>
            <person name="Utro F."/>
            <person name="Royaert S."/>
            <person name="Saski C."/>
            <person name="Jenkins J."/>
            <person name="Podicheti R."/>
            <person name="Zhao M."/>
            <person name="Scheffler B.E."/>
            <person name="Stack J.C."/>
            <person name="Feltus F.A."/>
            <person name="Mustiga G.M."/>
            <person name="Amores F."/>
            <person name="Phillips W."/>
            <person name="Marelli J.P."/>
            <person name="May G.D."/>
            <person name="Shapiro H."/>
            <person name="Ma J."/>
            <person name="Bustamante C.D."/>
            <person name="Schnell R.J."/>
            <person name="Main D."/>
            <person name="Gilbert D."/>
            <person name="Parida L."/>
            <person name="Kuhn D.N."/>
        </authorList>
    </citation>
    <scope>NUCLEOTIDE SEQUENCE [LARGE SCALE GENOMIC DNA]</scope>
    <source>
        <strain evidence="9">cv. Matina 1-6</strain>
    </source>
</reference>
<feature type="domain" description="Reverse transcriptase RNase H-like" evidence="7">
    <location>
        <begin position="45"/>
        <end position="109"/>
    </location>
</feature>
<dbReference type="GO" id="GO:0003964">
    <property type="term" value="F:RNA-directed DNA polymerase activity"/>
    <property type="evidence" value="ECO:0007669"/>
    <property type="project" value="UniProtKB-KW"/>
</dbReference>
<name>A0A061FHD4_THECC</name>
<keyword evidence="2" id="KW-0548">Nucleotidyltransferase</keyword>
<evidence type="ECO:0000256" key="3">
    <source>
        <dbReference type="ARBA" id="ARBA00022722"/>
    </source>
</evidence>
<dbReference type="HOGENOM" id="CLU_2163013_0_0_1"/>
<dbReference type="AlphaFoldDB" id="A0A061FHD4"/>
<organism evidence="8 9">
    <name type="scientific">Theobroma cacao</name>
    <name type="common">Cacao</name>
    <name type="synonym">Cocoa</name>
    <dbReference type="NCBI Taxonomy" id="3641"/>
    <lineage>
        <taxon>Eukaryota</taxon>
        <taxon>Viridiplantae</taxon>
        <taxon>Streptophyta</taxon>
        <taxon>Embryophyta</taxon>
        <taxon>Tracheophyta</taxon>
        <taxon>Spermatophyta</taxon>
        <taxon>Magnoliopsida</taxon>
        <taxon>eudicotyledons</taxon>
        <taxon>Gunneridae</taxon>
        <taxon>Pentapetalae</taxon>
        <taxon>rosids</taxon>
        <taxon>malvids</taxon>
        <taxon>Malvales</taxon>
        <taxon>Malvaceae</taxon>
        <taxon>Byttnerioideae</taxon>
        <taxon>Theobroma</taxon>
    </lineage>
</organism>
<dbReference type="InterPro" id="IPR053134">
    <property type="entry name" value="RNA-dir_DNA_polymerase"/>
</dbReference>
<proteinExistence type="predicted"/>
<dbReference type="EMBL" id="CM001886">
    <property type="protein sequence ID" value="EOY16486.1"/>
    <property type="molecule type" value="Genomic_DNA"/>
</dbReference>
<dbReference type="InterPro" id="IPR041373">
    <property type="entry name" value="RT_RNaseH"/>
</dbReference>
<accession>A0A061FHD4</accession>
<evidence type="ECO:0000256" key="2">
    <source>
        <dbReference type="ARBA" id="ARBA00022695"/>
    </source>
</evidence>
<dbReference type="GO" id="GO:0016787">
    <property type="term" value="F:hydrolase activity"/>
    <property type="evidence" value="ECO:0007669"/>
    <property type="project" value="UniProtKB-KW"/>
</dbReference>
<evidence type="ECO:0000256" key="5">
    <source>
        <dbReference type="ARBA" id="ARBA00022801"/>
    </source>
</evidence>
<dbReference type="InterPro" id="IPR043502">
    <property type="entry name" value="DNA/RNA_pol_sf"/>
</dbReference>
<dbReference type="PANTHER" id="PTHR24559:SF457">
    <property type="entry name" value="RNA-DIRECTED DNA POLYMERASE HOMOLOG"/>
    <property type="match status" value="1"/>
</dbReference>
<dbReference type="Proteomes" id="UP000026915">
    <property type="component" value="Chromosome 8"/>
</dbReference>
<keyword evidence="4" id="KW-0255">Endonuclease</keyword>
<gene>
    <name evidence="8" type="ORF">TCM_035268</name>
</gene>
<evidence type="ECO:0000256" key="6">
    <source>
        <dbReference type="ARBA" id="ARBA00022918"/>
    </source>
</evidence>
<dbReference type="GO" id="GO:0004519">
    <property type="term" value="F:endonuclease activity"/>
    <property type="evidence" value="ECO:0007669"/>
    <property type="project" value="UniProtKB-KW"/>
</dbReference>